<evidence type="ECO:0000256" key="4">
    <source>
        <dbReference type="RuleBase" id="RU362068"/>
    </source>
</evidence>
<comment type="similarity">
    <text evidence="1 4">Belongs to the ketopantoate reductase family.</text>
</comment>
<dbReference type="InterPro" id="IPR013328">
    <property type="entry name" value="6PGD_dom2"/>
</dbReference>
<comment type="catalytic activity">
    <reaction evidence="4">
        <text>(R)-pantoate + NADP(+) = 2-dehydropantoate + NADPH + H(+)</text>
        <dbReference type="Rhea" id="RHEA:16233"/>
        <dbReference type="ChEBI" id="CHEBI:11561"/>
        <dbReference type="ChEBI" id="CHEBI:15378"/>
        <dbReference type="ChEBI" id="CHEBI:15980"/>
        <dbReference type="ChEBI" id="CHEBI:57783"/>
        <dbReference type="ChEBI" id="CHEBI:58349"/>
        <dbReference type="EC" id="1.1.1.169"/>
    </reaction>
</comment>
<dbReference type="InterPro" id="IPR008927">
    <property type="entry name" value="6-PGluconate_DH-like_C_sf"/>
</dbReference>
<dbReference type="SUPFAM" id="SSF51735">
    <property type="entry name" value="NAD(P)-binding Rossmann-fold domains"/>
    <property type="match status" value="1"/>
</dbReference>
<dbReference type="SUPFAM" id="SSF48179">
    <property type="entry name" value="6-phosphogluconate dehydrogenase C-terminal domain-like"/>
    <property type="match status" value="1"/>
</dbReference>
<dbReference type="RefSeq" id="WP_168103496.1">
    <property type="nucleotide sequence ID" value="NZ_JAATEN010000018.1"/>
</dbReference>
<comment type="pathway">
    <text evidence="4">Cofactor biosynthesis; (R)-pantothenate biosynthesis; (R)-pantoate from 3-methyl-2-oxobutanoate: step 2/2.</text>
</comment>
<sequence>MTVPRSTVAVLGPGGVGGLIAALLARAGHRVVCLAGPGTVETLRADGLHLASRRYGDSHAEVEADTELREAPDLLFVTVKETALAAALERVPAAALGDALVVPLLNGVDHLVPLRERYPADQVTAATIRVESTRVAPGRIEHTSPFAAVELAGRTVPAERLDHTAALLRGAGFGAAVRSDETALLWDKLALLAPMALLTTRHAAPVGEMRERHREQLLAVLREIGEVAAAVGAPVDMDQVLGFLDAAPPGMKSSMQRDAEAGRPLETDAIGGSVLRAAERHGVPVPVTAELVAEVAARAG</sequence>
<reference evidence="7 8" key="1">
    <citation type="submission" date="2020-03" db="EMBL/GenBank/DDBJ databases">
        <title>WGS of actinomycetes isolated from Thailand.</title>
        <authorList>
            <person name="Thawai C."/>
        </authorList>
    </citation>
    <scope>NUCLEOTIDE SEQUENCE [LARGE SCALE GENOMIC DNA]</scope>
    <source>
        <strain evidence="7 8">PLAI 1-29</strain>
    </source>
</reference>
<dbReference type="PANTHER" id="PTHR21708">
    <property type="entry name" value="PROBABLE 2-DEHYDROPANTOATE 2-REDUCTASE"/>
    <property type="match status" value="1"/>
</dbReference>
<dbReference type="GO" id="GO:0008677">
    <property type="term" value="F:2-dehydropantoate 2-reductase activity"/>
    <property type="evidence" value="ECO:0007669"/>
    <property type="project" value="UniProtKB-EC"/>
</dbReference>
<dbReference type="Gene3D" id="1.10.1040.10">
    <property type="entry name" value="N-(1-d-carboxylethyl)-l-norvaline Dehydrogenase, domain 2"/>
    <property type="match status" value="1"/>
</dbReference>
<evidence type="ECO:0000313" key="7">
    <source>
        <dbReference type="EMBL" id="NJQ02869.1"/>
    </source>
</evidence>
<keyword evidence="4" id="KW-0566">Pantothenate biosynthesis</keyword>
<dbReference type="InterPro" id="IPR003710">
    <property type="entry name" value="ApbA"/>
</dbReference>
<keyword evidence="2 4" id="KW-0521">NADP</keyword>
<dbReference type="Pfam" id="PF02558">
    <property type="entry name" value="ApbA"/>
    <property type="match status" value="1"/>
</dbReference>
<feature type="domain" description="Ketopantoate reductase C-terminal" evidence="6">
    <location>
        <begin position="185"/>
        <end position="297"/>
    </location>
</feature>
<evidence type="ECO:0000256" key="2">
    <source>
        <dbReference type="ARBA" id="ARBA00022857"/>
    </source>
</evidence>
<dbReference type="EC" id="1.1.1.169" evidence="4"/>
<comment type="caution">
    <text evidence="7">The sequence shown here is derived from an EMBL/GenBank/DDBJ whole genome shotgun (WGS) entry which is preliminary data.</text>
</comment>
<keyword evidence="3 4" id="KW-0560">Oxidoreductase</keyword>
<protein>
    <recommendedName>
        <fullName evidence="4">2-dehydropantoate 2-reductase</fullName>
        <ecNumber evidence="4">1.1.1.169</ecNumber>
    </recommendedName>
    <alternativeName>
        <fullName evidence="4">Ketopantoate reductase</fullName>
    </alternativeName>
</protein>
<evidence type="ECO:0000259" key="6">
    <source>
        <dbReference type="Pfam" id="PF08546"/>
    </source>
</evidence>
<accession>A0ABX1C7C9</accession>
<comment type="function">
    <text evidence="4">Catalyzes the NADPH-dependent reduction of ketopantoate into pantoic acid.</text>
</comment>
<evidence type="ECO:0000256" key="1">
    <source>
        <dbReference type="ARBA" id="ARBA00007870"/>
    </source>
</evidence>
<evidence type="ECO:0000259" key="5">
    <source>
        <dbReference type="Pfam" id="PF02558"/>
    </source>
</evidence>
<evidence type="ECO:0000256" key="3">
    <source>
        <dbReference type="ARBA" id="ARBA00023002"/>
    </source>
</evidence>
<dbReference type="EMBL" id="JAATEN010000018">
    <property type="protein sequence ID" value="NJQ02869.1"/>
    <property type="molecule type" value="Genomic_DNA"/>
</dbReference>
<gene>
    <name evidence="7" type="ORF">HCK00_20575</name>
</gene>
<dbReference type="NCBIfam" id="TIGR00745">
    <property type="entry name" value="apbA_panE"/>
    <property type="match status" value="1"/>
</dbReference>
<keyword evidence="8" id="KW-1185">Reference proteome</keyword>
<dbReference type="Pfam" id="PF08546">
    <property type="entry name" value="ApbA_C"/>
    <property type="match status" value="1"/>
</dbReference>
<dbReference type="InterPro" id="IPR051402">
    <property type="entry name" value="KPR-Related"/>
</dbReference>
<dbReference type="Gene3D" id="3.40.50.720">
    <property type="entry name" value="NAD(P)-binding Rossmann-like Domain"/>
    <property type="match status" value="1"/>
</dbReference>
<dbReference type="PANTHER" id="PTHR21708:SF26">
    <property type="entry name" value="2-DEHYDROPANTOATE 2-REDUCTASE"/>
    <property type="match status" value="1"/>
</dbReference>
<organism evidence="7 8">
    <name type="scientific">Streptomyces zingiberis</name>
    <dbReference type="NCBI Taxonomy" id="2053010"/>
    <lineage>
        <taxon>Bacteria</taxon>
        <taxon>Bacillati</taxon>
        <taxon>Actinomycetota</taxon>
        <taxon>Actinomycetes</taxon>
        <taxon>Kitasatosporales</taxon>
        <taxon>Streptomycetaceae</taxon>
        <taxon>Streptomyces</taxon>
    </lineage>
</organism>
<dbReference type="InterPro" id="IPR013332">
    <property type="entry name" value="KPR_N"/>
</dbReference>
<evidence type="ECO:0000313" key="8">
    <source>
        <dbReference type="Proteomes" id="UP000695264"/>
    </source>
</evidence>
<proteinExistence type="inferred from homology"/>
<dbReference type="InterPro" id="IPR013752">
    <property type="entry name" value="KPA_reductase"/>
</dbReference>
<name>A0ABX1C7C9_9ACTN</name>
<dbReference type="Proteomes" id="UP000695264">
    <property type="component" value="Unassembled WGS sequence"/>
</dbReference>
<dbReference type="InterPro" id="IPR036291">
    <property type="entry name" value="NAD(P)-bd_dom_sf"/>
</dbReference>
<feature type="domain" description="Ketopantoate reductase N-terminal" evidence="5">
    <location>
        <begin position="8"/>
        <end position="145"/>
    </location>
</feature>